<evidence type="ECO:0000256" key="9">
    <source>
        <dbReference type="SAM" id="Phobius"/>
    </source>
</evidence>
<keyword evidence="13" id="KW-1185">Reference proteome</keyword>
<feature type="domain" description="ABC transporter" evidence="10">
    <location>
        <begin position="398"/>
        <end position="634"/>
    </location>
</feature>
<evidence type="ECO:0000313" key="12">
    <source>
        <dbReference type="EMBL" id="KAJ7675480.1"/>
    </source>
</evidence>
<gene>
    <name evidence="12" type="ORF">B0H17DRAFT_1207666</name>
</gene>
<feature type="transmembrane region" description="Helical" evidence="9">
    <location>
        <begin position="927"/>
        <end position="949"/>
    </location>
</feature>
<dbReference type="Pfam" id="PF00005">
    <property type="entry name" value="ABC_tran"/>
    <property type="match status" value="2"/>
</dbReference>
<dbReference type="PANTHER" id="PTHR43394">
    <property type="entry name" value="ATP-DEPENDENT PERMEASE MDL1, MITOCHONDRIAL"/>
    <property type="match status" value="1"/>
</dbReference>
<keyword evidence="7 9" id="KW-1133">Transmembrane helix</keyword>
<evidence type="ECO:0000256" key="4">
    <source>
        <dbReference type="ARBA" id="ARBA00022692"/>
    </source>
</evidence>
<evidence type="ECO:0000313" key="13">
    <source>
        <dbReference type="Proteomes" id="UP001221757"/>
    </source>
</evidence>
<evidence type="ECO:0000256" key="8">
    <source>
        <dbReference type="ARBA" id="ARBA00023136"/>
    </source>
</evidence>
<keyword evidence="3" id="KW-1003">Cell membrane</keyword>
<dbReference type="PROSITE" id="PS50893">
    <property type="entry name" value="ABC_TRANSPORTER_2"/>
    <property type="match status" value="2"/>
</dbReference>
<keyword evidence="2" id="KW-0813">Transport</keyword>
<feature type="domain" description="ABC transporter" evidence="10">
    <location>
        <begin position="1102"/>
        <end position="1338"/>
    </location>
</feature>
<feature type="transmembrane region" description="Helical" evidence="9">
    <location>
        <begin position="63"/>
        <end position="91"/>
    </location>
</feature>
<dbReference type="Gene3D" id="1.20.1560.10">
    <property type="entry name" value="ABC transporter type 1, transmembrane domain"/>
    <property type="match status" value="2"/>
</dbReference>
<dbReference type="Gene3D" id="3.40.50.300">
    <property type="entry name" value="P-loop containing nucleotide triphosphate hydrolases"/>
    <property type="match status" value="2"/>
</dbReference>
<keyword evidence="6" id="KW-0067">ATP-binding</keyword>
<feature type="transmembrane region" description="Helical" evidence="9">
    <location>
        <begin position="897"/>
        <end position="921"/>
    </location>
</feature>
<dbReference type="InterPro" id="IPR003593">
    <property type="entry name" value="AAA+_ATPase"/>
</dbReference>
<keyword evidence="4 9" id="KW-0812">Transmembrane</keyword>
<dbReference type="FunFam" id="3.40.50.300:FF:000221">
    <property type="entry name" value="Multidrug ABC transporter ATP-binding protein"/>
    <property type="match status" value="1"/>
</dbReference>
<name>A0AAD7GC88_MYCRO</name>
<dbReference type="GO" id="GO:0005737">
    <property type="term" value="C:cytoplasm"/>
    <property type="evidence" value="ECO:0007669"/>
    <property type="project" value="UniProtKB-ARBA"/>
</dbReference>
<keyword evidence="12" id="KW-0378">Hydrolase</keyword>
<dbReference type="GO" id="GO:0016887">
    <property type="term" value="F:ATP hydrolysis activity"/>
    <property type="evidence" value="ECO:0007669"/>
    <property type="project" value="InterPro"/>
</dbReference>
<feature type="transmembrane region" description="Helical" evidence="9">
    <location>
        <begin position="1011"/>
        <end position="1034"/>
    </location>
</feature>
<feature type="domain" description="ABC transmembrane type-1" evidence="11">
    <location>
        <begin position="69"/>
        <end position="368"/>
    </location>
</feature>
<dbReference type="Proteomes" id="UP001221757">
    <property type="component" value="Unassembled WGS sequence"/>
</dbReference>
<accession>A0AAD7GC88</accession>
<dbReference type="SUPFAM" id="SSF52540">
    <property type="entry name" value="P-loop containing nucleoside triphosphate hydrolases"/>
    <property type="match status" value="2"/>
</dbReference>
<dbReference type="Pfam" id="PF00664">
    <property type="entry name" value="ABC_membrane"/>
    <property type="match status" value="2"/>
</dbReference>
<sequence>MRRPSLEIDVDVAGDAYELRSPSESSCGSATSTDFLIDAPTGSSAPAVSRWPLFSLLSRQQRLLLLLPAIISSVFAGGIAPFMTIVIGHAFDAFSKFTALGAKDLLLHRVGIAALQLIGLAIGSFTLSSLTSYLWILTGEHNVLALRKRVYASVAAKDMMWFDSDESSQSQDGPLGAGGLMAQFTRETDEVRSASSLATGRIIEYLTTCITCLILAFTRSYSLTLVILSAVPILVIIQASSQAFAGPLLATERQQTAVAATLVDRTVTATGISTVKAFNATAHEQTALGAVLDCIETAVWKLVAVWGFTSGLAQFVMMGMFVQGFWFGASVVKAGSIGAGDVMAVFWACLMAATNLQLCIPQFIILAKGKFALISLLALVDTHDAAEAPSLVPCRADITLRDVSFAYPSRPALPILRTVTLCLPAHKTTFIVGPSGSGKSTTAHLLSGLYAPQRGAIVVDDWSEDLRALDVAVIGQGQACVLFDMSIYDNVALGKRAGLLVTHAEVEAACKRVLMHEFVSGLPEGYDTMLGSNGASLSGGQKQRLALARAMLRDPDVLVLDEATSALDPTSRVAVFDAVRRLRQGRTTIVITHDLAQISDNDFVYVLKDGCVVESGRRADLDIYLHGVFSSMASHADAPVRQEVSQTRPVVAEKTVHVSHLTSRPLPFGHLFLSTDIPNLTATAPPSALTRVARVAQFTPNIASFSWHRTPSPYKPLPLPSTVFTRPPSLRFTPSLNFVLDKERDMFVSDIKVEVASSSATAEAPSTLWGLLCELYPTIPYKPLVFIGLVVCLLSGAITPVFSFLLSRLFFEVSIGAQDTPTINKYGAIVLGVAALDGLLMGLKYFIMQAAAMAWVTRLRKDAFARVLRQDKKWFDARAGGALGLVLIKDGDDARELLASVAGQFLVVGAMFSVGLVWALLKGWQLALVGFAIVPVFAAAMAAQTGFVARCEMRNKRAREEVATRYYETISNIRGIRSMRFEGVFQSQFDKATDRALAVARKGAFVEGCTYGVACGLIYLAEALLFYFGAVLVARGTYTYLQMVQVMNLVVFTVTIGSQLMAFTQRITKSLQATRDFSELLRLPTRTDESDGFLRPRLDGSITFHNVGFSYPGRVDAPVLQDINMEIQVGECVAIVGASGSGKSTLAALLQRLYEPTFGAISIGLDNLRSTDIVHLRQHVSIVSQQPTLFDATISENISYGSDSLSHADVRRAAEAANVHDFIMTLPQGYETTVGENASLISGGQAQRLQIARALARPSKILILDECTSALDDGNQAAVLDTLRHAKVGRTTVMITHKVPVMMMCDRILVVHEGRIAEEGTYEELIRRRGVFAALVRGDSA</sequence>
<dbReference type="PANTHER" id="PTHR43394:SF1">
    <property type="entry name" value="ATP-BINDING CASSETTE SUB-FAMILY B MEMBER 10, MITOCHONDRIAL"/>
    <property type="match status" value="1"/>
</dbReference>
<dbReference type="PROSITE" id="PS50929">
    <property type="entry name" value="ABC_TM1F"/>
    <property type="match status" value="2"/>
</dbReference>
<evidence type="ECO:0000256" key="7">
    <source>
        <dbReference type="ARBA" id="ARBA00022989"/>
    </source>
</evidence>
<dbReference type="InterPro" id="IPR036640">
    <property type="entry name" value="ABC1_TM_sf"/>
</dbReference>
<evidence type="ECO:0000256" key="5">
    <source>
        <dbReference type="ARBA" id="ARBA00022741"/>
    </source>
</evidence>
<dbReference type="InterPro" id="IPR039421">
    <property type="entry name" value="Type_1_exporter"/>
</dbReference>
<feature type="transmembrane region" description="Helical" evidence="9">
    <location>
        <begin position="1040"/>
        <end position="1063"/>
    </location>
</feature>
<dbReference type="GO" id="GO:0005524">
    <property type="term" value="F:ATP binding"/>
    <property type="evidence" value="ECO:0007669"/>
    <property type="project" value="UniProtKB-KW"/>
</dbReference>
<feature type="transmembrane region" description="Helical" evidence="9">
    <location>
        <begin position="826"/>
        <end position="847"/>
    </location>
</feature>
<feature type="transmembrane region" description="Helical" evidence="9">
    <location>
        <begin position="225"/>
        <end position="245"/>
    </location>
</feature>
<dbReference type="EMBL" id="JARKIE010000148">
    <property type="protein sequence ID" value="KAJ7675480.1"/>
    <property type="molecule type" value="Genomic_DNA"/>
</dbReference>
<dbReference type="CDD" id="cd18577">
    <property type="entry name" value="ABC_6TM_Pgp_ABCB1_D1_like"/>
    <property type="match status" value="1"/>
</dbReference>
<dbReference type="CDD" id="cd18578">
    <property type="entry name" value="ABC_6TM_Pgp_ABCB1_D2_like"/>
    <property type="match status" value="1"/>
</dbReference>
<protein>
    <submittedName>
        <fullName evidence="12">P-loop containing nucleoside triphosphate hydrolase protein</fullName>
    </submittedName>
</protein>
<evidence type="ECO:0000256" key="2">
    <source>
        <dbReference type="ARBA" id="ARBA00022448"/>
    </source>
</evidence>
<evidence type="ECO:0000256" key="6">
    <source>
        <dbReference type="ARBA" id="ARBA00022840"/>
    </source>
</evidence>
<dbReference type="InterPro" id="IPR003439">
    <property type="entry name" value="ABC_transporter-like_ATP-bd"/>
</dbReference>
<comment type="caution">
    <text evidence="12">The sequence shown here is derived from an EMBL/GenBank/DDBJ whole genome shotgun (WGS) entry which is preliminary data.</text>
</comment>
<dbReference type="InterPro" id="IPR027417">
    <property type="entry name" value="P-loop_NTPase"/>
</dbReference>
<dbReference type="FunFam" id="3.40.50.300:FF:000604">
    <property type="entry name" value="ABC transporter B family member 28"/>
    <property type="match status" value="1"/>
</dbReference>
<organism evidence="12 13">
    <name type="scientific">Mycena rosella</name>
    <name type="common">Pink bonnet</name>
    <name type="synonym">Agaricus rosellus</name>
    <dbReference type="NCBI Taxonomy" id="1033263"/>
    <lineage>
        <taxon>Eukaryota</taxon>
        <taxon>Fungi</taxon>
        <taxon>Dikarya</taxon>
        <taxon>Basidiomycota</taxon>
        <taxon>Agaricomycotina</taxon>
        <taxon>Agaricomycetes</taxon>
        <taxon>Agaricomycetidae</taxon>
        <taxon>Agaricales</taxon>
        <taxon>Marasmiineae</taxon>
        <taxon>Mycenaceae</taxon>
        <taxon>Mycena</taxon>
    </lineage>
</organism>
<dbReference type="GO" id="GO:0005886">
    <property type="term" value="C:plasma membrane"/>
    <property type="evidence" value="ECO:0007669"/>
    <property type="project" value="UniProtKB-SubCell"/>
</dbReference>
<evidence type="ECO:0000259" key="10">
    <source>
        <dbReference type="PROSITE" id="PS50893"/>
    </source>
</evidence>
<dbReference type="SMART" id="SM00382">
    <property type="entry name" value="AAA"/>
    <property type="match status" value="2"/>
</dbReference>
<keyword evidence="8 9" id="KW-0472">Membrane</keyword>
<evidence type="ECO:0000259" key="11">
    <source>
        <dbReference type="PROSITE" id="PS50929"/>
    </source>
</evidence>
<feature type="transmembrane region" description="Helical" evidence="9">
    <location>
        <begin position="344"/>
        <end position="367"/>
    </location>
</feature>
<comment type="subcellular location">
    <subcellularLocation>
        <location evidence="1">Cell membrane</location>
        <topology evidence="1">Multi-pass membrane protein</topology>
    </subcellularLocation>
</comment>
<reference evidence="12" key="1">
    <citation type="submission" date="2023-03" db="EMBL/GenBank/DDBJ databases">
        <title>Massive genome expansion in bonnet fungi (Mycena s.s.) driven by repeated elements and novel gene families across ecological guilds.</title>
        <authorList>
            <consortium name="Lawrence Berkeley National Laboratory"/>
            <person name="Harder C.B."/>
            <person name="Miyauchi S."/>
            <person name="Viragh M."/>
            <person name="Kuo A."/>
            <person name="Thoen E."/>
            <person name="Andreopoulos B."/>
            <person name="Lu D."/>
            <person name="Skrede I."/>
            <person name="Drula E."/>
            <person name="Henrissat B."/>
            <person name="Morin E."/>
            <person name="Kohler A."/>
            <person name="Barry K."/>
            <person name="LaButti K."/>
            <person name="Morin E."/>
            <person name="Salamov A."/>
            <person name="Lipzen A."/>
            <person name="Mereny Z."/>
            <person name="Hegedus B."/>
            <person name="Baldrian P."/>
            <person name="Stursova M."/>
            <person name="Weitz H."/>
            <person name="Taylor A."/>
            <person name="Grigoriev I.V."/>
            <person name="Nagy L.G."/>
            <person name="Martin F."/>
            <person name="Kauserud H."/>
        </authorList>
    </citation>
    <scope>NUCLEOTIDE SEQUENCE</scope>
    <source>
        <strain evidence="12">CBHHK067</strain>
    </source>
</reference>
<dbReference type="SUPFAM" id="SSF90123">
    <property type="entry name" value="ABC transporter transmembrane region"/>
    <property type="match status" value="2"/>
</dbReference>
<proteinExistence type="predicted"/>
<evidence type="ECO:0000256" key="1">
    <source>
        <dbReference type="ARBA" id="ARBA00004651"/>
    </source>
</evidence>
<keyword evidence="5" id="KW-0547">Nucleotide-binding</keyword>
<feature type="transmembrane region" description="Helical" evidence="9">
    <location>
        <begin position="311"/>
        <end position="332"/>
    </location>
</feature>
<feature type="transmembrane region" description="Helical" evidence="9">
    <location>
        <begin position="111"/>
        <end position="137"/>
    </location>
</feature>
<dbReference type="InterPro" id="IPR011527">
    <property type="entry name" value="ABC1_TM_dom"/>
</dbReference>
<feature type="domain" description="ABC transmembrane type-1" evidence="11">
    <location>
        <begin position="786"/>
        <end position="1069"/>
    </location>
</feature>
<dbReference type="PROSITE" id="PS00211">
    <property type="entry name" value="ABC_TRANSPORTER_1"/>
    <property type="match status" value="2"/>
</dbReference>
<dbReference type="GO" id="GO:0015421">
    <property type="term" value="F:ABC-type oligopeptide transporter activity"/>
    <property type="evidence" value="ECO:0007669"/>
    <property type="project" value="TreeGrafter"/>
</dbReference>
<feature type="transmembrane region" description="Helical" evidence="9">
    <location>
        <begin position="784"/>
        <end position="806"/>
    </location>
</feature>
<dbReference type="InterPro" id="IPR017871">
    <property type="entry name" value="ABC_transporter-like_CS"/>
</dbReference>
<evidence type="ECO:0000256" key="3">
    <source>
        <dbReference type="ARBA" id="ARBA00022475"/>
    </source>
</evidence>